<evidence type="ECO:0000256" key="1">
    <source>
        <dbReference type="ARBA" id="ARBA00022617"/>
    </source>
</evidence>
<dbReference type="EMBL" id="FNBW01000007">
    <property type="protein sequence ID" value="SDF86411.1"/>
    <property type="molecule type" value="Genomic_DNA"/>
</dbReference>
<keyword evidence="3 4" id="KW-0408">Iron</keyword>
<dbReference type="PANTHER" id="PTHR35008">
    <property type="entry name" value="BLL4482 PROTEIN-RELATED"/>
    <property type="match status" value="1"/>
</dbReference>
<dbReference type="Pfam" id="PF00034">
    <property type="entry name" value="Cytochrom_C"/>
    <property type="match status" value="1"/>
</dbReference>
<dbReference type="Proteomes" id="UP000198615">
    <property type="component" value="Unassembled WGS sequence"/>
</dbReference>
<sequence length="160" mass="16945">MSGRTVVLAVSVLLLMVAVGVLLLTGPGEDDGGAIRLDPTDPVLVADGRRIYREACAACHGAALEGQPNWQQRRADGRLPAPPHDPSGHTWHHPDGVLFALTKQGPAALMKDPAYATDMPGFADVLSDRDILAVLSYIKSTWPAEIRARHDAINARAAGG</sequence>
<dbReference type="SUPFAM" id="SSF46626">
    <property type="entry name" value="Cytochrome c"/>
    <property type="match status" value="1"/>
</dbReference>
<dbReference type="GO" id="GO:0046872">
    <property type="term" value="F:metal ion binding"/>
    <property type="evidence" value="ECO:0007669"/>
    <property type="project" value="UniProtKB-KW"/>
</dbReference>
<evidence type="ECO:0000259" key="6">
    <source>
        <dbReference type="PROSITE" id="PS51007"/>
    </source>
</evidence>
<dbReference type="OrthoDB" id="9811281at2"/>
<dbReference type="AlphaFoldDB" id="A0A8G2EWL5"/>
<evidence type="ECO:0000313" key="8">
    <source>
        <dbReference type="Proteomes" id="UP000198615"/>
    </source>
</evidence>
<keyword evidence="1 4" id="KW-0349">Heme</keyword>
<dbReference type="PROSITE" id="PS51007">
    <property type="entry name" value="CYTC"/>
    <property type="match status" value="1"/>
</dbReference>
<evidence type="ECO:0000256" key="5">
    <source>
        <dbReference type="SAM" id="MobiDB-lite"/>
    </source>
</evidence>
<reference evidence="7 8" key="1">
    <citation type="submission" date="2016-10" db="EMBL/GenBank/DDBJ databases">
        <authorList>
            <person name="Varghese N."/>
            <person name="Submissions S."/>
        </authorList>
    </citation>
    <scope>NUCLEOTIDE SEQUENCE [LARGE SCALE GENOMIC DNA]</scope>
    <source>
        <strain evidence="7 8">DSM 18839</strain>
    </source>
</reference>
<dbReference type="Gene3D" id="1.10.760.10">
    <property type="entry name" value="Cytochrome c-like domain"/>
    <property type="match status" value="1"/>
</dbReference>
<dbReference type="GO" id="GO:0020037">
    <property type="term" value="F:heme binding"/>
    <property type="evidence" value="ECO:0007669"/>
    <property type="project" value="InterPro"/>
</dbReference>
<evidence type="ECO:0000313" key="7">
    <source>
        <dbReference type="EMBL" id="SDF86411.1"/>
    </source>
</evidence>
<dbReference type="InterPro" id="IPR051459">
    <property type="entry name" value="Cytochrome_c-type_DH"/>
</dbReference>
<feature type="region of interest" description="Disordered" evidence="5">
    <location>
        <begin position="67"/>
        <end position="89"/>
    </location>
</feature>
<evidence type="ECO:0000256" key="2">
    <source>
        <dbReference type="ARBA" id="ARBA00022723"/>
    </source>
</evidence>
<keyword evidence="2 4" id="KW-0479">Metal-binding</keyword>
<dbReference type="PANTHER" id="PTHR35008:SF4">
    <property type="entry name" value="BLL4482 PROTEIN"/>
    <property type="match status" value="1"/>
</dbReference>
<protein>
    <submittedName>
        <fullName evidence="7">Cytochrome C oxidase, cbb3-type, subunit III</fullName>
    </submittedName>
</protein>
<evidence type="ECO:0000256" key="4">
    <source>
        <dbReference type="PROSITE-ProRule" id="PRU00433"/>
    </source>
</evidence>
<accession>A0A8G2EWL5</accession>
<keyword evidence="8" id="KW-1185">Reference proteome</keyword>
<dbReference type="GO" id="GO:0009055">
    <property type="term" value="F:electron transfer activity"/>
    <property type="evidence" value="ECO:0007669"/>
    <property type="project" value="InterPro"/>
</dbReference>
<name>A0A8G2EWL5_9PROT</name>
<dbReference type="InterPro" id="IPR009056">
    <property type="entry name" value="Cyt_c-like_dom"/>
</dbReference>
<comment type="caution">
    <text evidence="7">The sequence shown here is derived from an EMBL/GenBank/DDBJ whole genome shotgun (WGS) entry which is preliminary data.</text>
</comment>
<feature type="domain" description="Cytochrome c" evidence="6">
    <location>
        <begin position="43"/>
        <end position="142"/>
    </location>
</feature>
<proteinExistence type="predicted"/>
<evidence type="ECO:0000256" key="3">
    <source>
        <dbReference type="ARBA" id="ARBA00023004"/>
    </source>
</evidence>
<organism evidence="7 8">
    <name type="scientific">Thalassobaculum litoreum DSM 18839</name>
    <dbReference type="NCBI Taxonomy" id="1123362"/>
    <lineage>
        <taxon>Bacteria</taxon>
        <taxon>Pseudomonadati</taxon>
        <taxon>Pseudomonadota</taxon>
        <taxon>Alphaproteobacteria</taxon>
        <taxon>Rhodospirillales</taxon>
        <taxon>Thalassobaculaceae</taxon>
        <taxon>Thalassobaculum</taxon>
    </lineage>
</organism>
<dbReference type="InterPro" id="IPR036909">
    <property type="entry name" value="Cyt_c-like_dom_sf"/>
</dbReference>
<gene>
    <name evidence="7" type="ORF">SAMN05660686_02600</name>
</gene>